<evidence type="ECO:0000313" key="8">
    <source>
        <dbReference type="EMBL" id="KAF2667609.1"/>
    </source>
</evidence>
<keyword evidence="3" id="KW-0235">DNA replication</keyword>
<keyword evidence="5" id="KW-0539">Nucleus</keyword>
<dbReference type="OrthoDB" id="25571at2759"/>
<protein>
    <submittedName>
        <fullName evidence="8">Single-stranded DNA-binding replication protein A medium subunit</fullName>
    </submittedName>
</protein>
<dbReference type="InterPro" id="IPR036388">
    <property type="entry name" value="WH-like_DNA-bd_sf"/>
</dbReference>
<dbReference type="Pfam" id="PF08784">
    <property type="entry name" value="RPA_C"/>
    <property type="match status" value="1"/>
</dbReference>
<name>A0A6A6U5N7_9PEZI</name>
<keyword evidence="9" id="KW-1185">Reference proteome</keyword>
<dbReference type="PANTHER" id="PTHR13989:SF16">
    <property type="entry name" value="REPLICATION PROTEIN A2"/>
    <property type="match status" value="1"/>
</dbReference>
<dbReference type="AlphaFoldDB" id="A0A6A6U5N7"/>
<dbReference type="InterPro" id="IPR036390">
    <property type="entry name" value="WH_DNA-bd_sf"/>
</dbReference>
<evidence type="ECO:0000256" key="6">
    <source>
        <dbReference type="SAM" id="MobiDB-lite"/>
    </source>
</evidence>
<evidence type="ECO:0000256" key="2">
    <source>
        <dbReference type="ARBA" id="ARBA00007815"/>
    </source>
</evidence>
<dbReference type="Proteomes" id="UP000799302">
    <property type="component" value="Unassembled WGS sequence"/>
</dbReference>
<dbReference type="PIRSF" id="PIRSF036949">
    <property type="entry name" value="RPA32"/>
    <property type="match status" value="1"/>
</dbReference>
<feature type="domain" description="Replication protein A C-terminal" evidence="7">
    <location>
        <begin position="174"/>
        <end position="275"/>
    </location>
</feature>
<dbReference type="Gene3D" id="2.40.50.140">
    <property type="entry name" value="Nucleic acid-binding proteins"/>
    <property type="match status" value="1"/>
</dbReference>
<dbReference type="GO" id="GO:0035861">
    <property type="term" value="C:site of double-strand break"/>
    <property type="evidence" value="ECO:0007669"/>
    <property type="project" value="TreeGrafter"/>
</dbReference>
<evidence type="ECO:0000259" key="7">
    <source>
        <dbReference type="Pfam" id="PF08784"/>
    </source>
</evidence>
<dbReference type="GO" id="GO:0000781">
    <property type="term" value="C:chromosome, telomeric region"/>
    <property type="evidence" value="ECO:0007669"/>
    <property type="project" value="TreeGrafter"/>
</dbReference>
<dbReference type="CDD" id="cd04478">
    <property type="entry name" value="RPA2_DBD_D"/>
    <property type="match status" value="1"/>
</dbReference>
<proteinExistence type="inferred from homology"/>
<dbReference type="InterPro" id="IPR014646">
    <property type="entry name" value="Rfa2/RPA32"/>
</dbReference>
<dbReference type="GO" id="GO:0006260">
    <property type="term" value="P:DNA replication"/>
    <property type="evidence" value="ECO:0007669"/>
    <property type="project" value="UniProtKB-KW"/>
</dbReference>
<accession>A0A6A6U5N7</accession>
<dbReference type="SUPFAM" id="SSF46785">
    <property type="entry name" value="Winged helix' DNA-binding domain"/>
    <property type="match status" value="1"/>
</dbReference>
<gene>
    <name evidence="8" type="ORF">BT63DRAFT_296157</name>
</gene>
<dbReference type="PANTHER" id="PTHR13989">
    <property type="entry name" value="REPLICATION PROTEIN A-RELATED"/>
    <property type="match status" value="1"/>
</dbReference>
<comment type="similarity">
    <text evidence="2">Belongs to the replication factor A protein 2 family.</text>
</comment>
<keyword evidence="4 8" id="KW-0238">DNA-binding</keyword>
<evidence type="ECO:0000256" key="4">
    <source>
        <dbReference type="ARBA" id="ARBA00023125"/>
    </source>
</evidence>
<evidence type="ECO:0000256" key="1">
    <source>
        <dbReference type="ARBA" id="ARBA00004123"/>
    </source>
</evidence>
<reference evidence="8" key="1">
    <citation type="journal article" date="2020" name="Stud. Mycol.">
        <title>101 Dothideomycetes genomes: a test case for predicting lifestyles and emergence of pathogens.</title>
        <authorList>
            <person name="Haridas S."/>
            <person name="Albert R."/>
            <person name="Binder M."/>
            <person name="Bloem J."/>
            <person name="Labutti K."/>
            <person name="Salamov A."/>
            <person name="Andreopoulos B."/>
            <person name="Baker S."/>
            <person name="Barry K."/>
            <person name="Bills G."/>
            <person name="Bluhm B."/>
            <person name="Cannon C."/>
            <person name="Castanera R."/>
            <person name="Culley D."/>
            <person name="Daum C."/>
            <person name="Ezra D."/>
            <person name="Gonzalez J."/>
            <person name="Henrissat B."/>
            <person name="Kuo A."/>
            <person name="Liang C."/>
            <person name="Lipzen A."/>
            <person name="Lutzoni F."/>
            <person name="Magnuson J."/>
            <person name="Mondo S."/>
            <person name="Nolan M."/>
            <person name="Ohm R."/>
            <person name="Pangilinan J."/>
            <person name="Park H.-J."/>
            <person name="Ramirez L."/>
            <person name="Alfaro M."/>
            <person name="Sun H."/>
            <person name="Tritt A."/>
            <person name="Yoshinaga Y."/>
            <person name="Zwiers L.-H."/>
            <person name="Turgeon B."/>
            <person name="Goodwin S."/>
            <person name="Spatafora J."/>
            <person name="Crous P."/>
            <person name="Grigoriev I."/>
        </authorList>
    </citation>
    <scope>NUCLEOTIDE SEQUENCE</scope>
    <source>
        <strain evidence="8">CBS 115976</strain>
    </source>
</reference>
<dbReference type="SUPFAM" id="SSF50249">
    <property type="entry name" value="Nucleic acid-binding proteins"/>
    <property type="match status" value="1"/>
</dbReference>
<evidence type="ECO:0000313" key="9">
    <source>
        <dbReference type="Proteomes" id="UP000799302"/>
    </source>
</evidence>
<dbReference type="InterPro" id="IPR012340">
    <property type="entry name" value="NA-bd_OB-fold"/>
</dbReference>
<comment type="subcellular location">
    <subcellularLocation>
        <location evidence="1">Nucleus</location>
    </subcellularLocation>
</comment>
<dbReference type="GO" id="GO:0006289">
    <property type="term" value="P:nucleotide-excision repair"/>
    <property type="evidence" value="ECO:0007669"/>
    <property type="project" value="TreeGrafter"/>
</dbReference>
<dbReference type="EMBL" id="MU004237">
    <property type="protein sequence ID" value="KAF2667609.1"/>
    <property type="molecule type" value="Genomic_DNA"/>
</dbReference>
<sequence length="285" mass="30738">MDYGYGGGNQYNNTSYGGQGGAGGGGFMPGSQTSPSGAKTRDFKDESVRPITIKQLNDAQDMGNQTDFMMDGKTFKTITFIGQVRKVAILETHIRYSIDDGTGVMEVKKWTDSAQKDRIQDGSMPNLPSQDDYVKVFGTLKAFNDKRHVGANFVRKIDDPNEIPHHFLEATLVHLQLTRGEPNAGNGATAGQNGGDSAMYDGYSAGAGGAGMNPKLARVSEHARQVYKFLETQPQGHEGLNVEVIAQAINLPINVAKRAGDELQDAGLTFATEDDGTWAILNMDI</sequence>
<dbReference type="GO" id="GO:0000724">
    <property type="term" value="P:double-strand break repair via homologous recombination"/>
    <property type="evidence" value="ECO:0007669"/>
    <property type="project" value="TreeGrafter"/>
</dbReference>
<dbReference type="GO" id="GO:0005662">
    <property type="term" value="C:DNA replication factor A complex"/>
    <property type="evidence" value="ECO:0007669"/>
    <property type="project" value="TreeGrafter"/>
</dbReference>
<dbReference type="Gene3D" id="1.10.10.10">
    <property type="entry name" value="Winged helix-like DNA-binding domain superfamily/Winged helix DNA-binding domain"/>
    <property type="match status" value="1"/>
</dbReference>
<feature type="region of interest" description="Disordered" evidence="6">
    <location>
        <begin position="22"/>
        <end position="43"/>
    </location>
</feature>
<organism evidence="8 9">
    <name type="scientific">Microthyrium microscopicum</name>
    <dbReference type="NCBI Taxonomy" id="703497"/>
    <lineage>
        <taxon>Eukaryota</taxon>
        <taxon>Fungi</taxon>
        <taxon>Dikarya</taxon>
        <taxon>Ascomycota</taxon>
        <taxon>Pezizomycotina</taxon>
        <taxon>Dothideomycetes</taxon>
        <taxon>Dothideomycetes incertae sedis</taxon>
        <taxon>Microthyriales</taxon>
        <taxon>Microthyriaceae</taxon>
        <taxon>Microthyrium</taxon>
    </lineage>
</organism>
<dbReference type="InterPro" id="IPR040260">
    <property type="entry name" value="RFA2-like"/>
</dbReference>
<evidence type="ECO:0000256" key="5">
    <source>
        <dbReference type="ARBA" id="ARBA00023242"/>
    </source>
</evidence>
<dbReference type="GO" id="GO:0003697">
    <property type="term" value="F:single-stranded DNA binding"/>
    <property type="evidence" value="ECO:0007669"/>
    <property type="project" value="TreeGrafter"/>
</dbReference>
<evidence type="ECO:0000256" key="3">
    <source>
        <dbReference type="ARBA" id="ARBA00022705"/>
    </source>
</evidence>
<dbReference type="InterPro" id="IPR014892">
    <property type="entry name" value="RPA_C"/>
</dbReference>